<evidence type="ECO:0000259" key="1">
    <source>
        <dbReference type="Pfam" id="PF07035"/>
    </source>
</evidence>
<dbReference type="InterPro" id="IPR009755">
    <property type="entry name" value="RMC1_C"/>
</dbReference>
<dbReference type="SUPFAM" id="SSF50978">
    <property type="entry name" value="WD40 repeat-like"/>
    <property type="match status" value="1"/>
</dbReference>
<dbReference type="GO" id="GO:0035658">
    <property type="term" value="C:Mon1-Ccz1 complex"/>
    <property type="evidence" value="ECO:0007669"/>
    <property type="project" value="InterPro"/>
</dbReference>
<evidence type="ECO:0000313" key="4">
    <source>
        <dbReference type="Proteomes" id="UP000549394"/>
    </source>
</evidence>
<dbReference type="InterPro" id="IPR040371">
    <property type="entry name" value="RMC1"/>
</dbReference>
<sequence length="602" mass="68121">MAASNKICCKHFLKLSDKPLRFEPVNEVNQVFFDDTLGQVFAVRSGGTLGVVADSLDKKLYRSFRMQDKGNIIAMKFNPSLTVLAIQRSPKSVEFINFNEKNEPVEFSNYSQTCKNKSFMIRGFNWITTTDIAFVTDSGLELYQVVAEKQTVRSLKTHSAQVNWFCYERKHSILILSTGILGNVLYPFVFQGTQGIKLPRIEVEVAAVKPPSLVLFDRHVSLLELYGQLYLAVLNQKMQKSESSPITIVLYLINKDGPAKKLYILETKLPGNFALSSADNLIVLHHPATETCLLFDIALPGDSDGFGVTHLLPIIEPLPIQPYDIQLPSKDFKYDMCWEVISPESPYPIGLIARVFDALNRNYVAHRKSIETGNSSNDPFLPFSLILDQRDLYSGVFYKVFEARKDISHKYAIAVLSEFVRSLNQYNIYIGDFILEELITRLVDGNRCNEMSQLIERSVLGESKRLACLQLSLQNIYPRALHLAINMFSKENTGGPELIEIMLEKRQIISALRYVRKNGLADTISARKFLDAAVETNDPAVFHATFLFFEQRNLRLRGDPSQHHSLLSDRFAPGEQCDSYVSHFEKLFGCSSALHQTSIANN</sequence>
<feature type="domain" description="Mic1" evidence="1">
    <location>
        <begin position="330"/>
        <end position="561"/>
    </location>
</feature>
<dbReference type="GO" id="GO:0010506">
    <property type="term" value="P:regulation of autophagy"/>
    <property type="evidence" value="ECO:0007669"/>
    <property type="project" value="InterPro"/>
</dbReference>
<comment type="caution">
    <text evidence="3">The sequence shown here is derived from an EMBL/GenBank/DDBJ whole genome shotgun (WGS) entry which is preliminary data.</text>
</comment>
<organism evidence="3 4">
    <name type="scientific">Dimorphilus gyrociliatus</name>
    <dbReference type="NCBI Taxonomy" id="2664684"/>
    <lineage>
        <taxon>Eukaryota</taxon>
        <taxon>Metazoa</taxon>
        <taxon>Spiralia</taxon>
        <taxon>Lophotrochozoa</taxon>
        <taxon>Annelida</taxon>
        <taxon>Polychaeta</taxon>
        <taxon>Polychaeta incertae sedis</taxon>
        <taxon>Dinophilidae</taxon>
        <taxon>Dimorphilus</taxon>
    </lineage>
</organism>
<dbReference type="GO" id="GO:0031902">
    <property type="term" value="C:late endosome membrane"/>
    <property type="evidence" value="ECO:0007669"/>
    <property type="project" value="TreeGrafter"/>
</dbReference>
<dbReference type="Pfam" id="PF21029">
    <property type="entry name" value="RMC1_N"/>
    <property type="match status" value="1"/>
</dbReference>
<dbReference type="EMBL" id="CAJFCJ010000006">
    <property type="protein sequence ID" value="CAD5116289.1"/>
    <property type="molecule type" value="Genomic_DNA"/>
</dbReference>
<keyword evidence="4" id="KW-1185">Reference proteome</keyword>
<dbReference type="InterPro" id="IPR049040">
    <property type="entry name" value="RMC1_N"/>
</dbReference>
<dbReference type="PANTHER" id="PTHR12897:SF4">
    <property type="entry name" value="REGULATOR OF MON1-CCZ1 COMPLEX"/>
    <property type="match status" value="1"/>
</dbReference>
<reference evidence="3 4" key="1">
    <citation type="submission" date="2020-08" db="EMBL/GenBank/DDBJ databases">
        <authorList>
            <person name="Hejnol A."/>
        </authorList>
    </citation>
    <scope>NUCLEOTIDE SEQUENCE [LARGE SCALE GENOMIC DNA]</scope>
</reference>
<dbReference type="PANTHER" id="PTHR12897">
    <property type="entry name" value="COLON CANCER-ASSOCIATED PROTEIN MIC1"/>
    <property type="match status" value="1"/>
</dbReference>
<accession>A0A7I8VLG9</accession>
<dbReference type="Pfam" id="PF07035">
    <property type="entry name" value="RMC1_C"/>
    <property type="match status" value="1"/>
</dbReference>
<protein>
    <submittedName>
        <fullName evidence="3">DgyrCDS5195</fullName>
    </submittedName>
</protein>
<evidence type="ECO:0000259" key="2">
    <source>
        <dbReference type="Pfam" id="PF21029"/>
    </source>
</evidence>
<name>A0A7I8VLG9_9ANNE</name>
<dbReference type="AlphaFoldDB" id="A0A7I8VLG9"/>
<feature type="domain" description="Regulator of MON1-CCZ1 complex N-terminal" evidence="2">
    <location>
        <begin position="31"/>
        <end position="151"/>
    </location>
</feature>
<dbReference type="OrthoDB" id="26384at2759"/>
<dbReference type="GO" id="GO:0005765">
    <property type="term" value="C:lysosomal membrane"/>
    <property type="evidence" value="ECO:0007669"/>
    <property type="project" value="TreeGrafter"/>
</dbReference>
<dbReference type="Proteomes" id="UP000549394">
    <property type="component" value="Unassembled WGS sequence"/>
</dbReference>
<gene>
    <name evidence="3" type="ORF">DGYR_LOCUS4926</name>
</gene>
<proteinExistence type="predicted"/>
<dbReference type="InterPro" id="IPR036322">
    <property type="entry name" value="WD40_repeat_dom_sf"/>
</dbReference>
<evidence type="ECO:0000313" key="3">
    <source>
        <dbReference type="EMBL" id="CAD5116289.1"/>
    </source>
</evidence>